<dbReference type="AlphaFoldDB" id="A0A382QWQ0"/>
<dbReference type="EMBL" id="UINC01117129">
    <property type="protein sequence ID" value="SVC89340.1"/>
    <property type="molecule type" value="Genomic_DNA"/>
</dbReference>
<evidence type="ECO:0000313" key="1">
    <source>
        <dbReference type="EMBL" id="SVC89340.1"/>
    </source>
</evidence>
<gene>
    <name evidence="1" type="ORF">METZ01_LOCUS342194</name>
</gene>
<feature type="non-terminal residue" evidence="1">
    <location>
        <position position="195"/>
    </location>
</feature>
<name>A0A382QWQ0_9ZZZZ</name>
<reference evidence="1" key="1">
    <citation type="submission" date="2018-05" db="EMBL/GenBank/DDBJ databases">
        <authorList>
            <person name="Lanie J.A."/>
            <person name="Ng W.-L."/>
            <person name="Kazmierczak K.M."/>
            <person name="Andrzejewski T.M."/>
            <person name="Davidsen T.M."/>
            <person name="Wayne K.J."/>
            <person name="Tettelin H."/>
            <person name="Glass J.I."/>
            <person name="Rusch D."/>
            <person name="Podicherti R."/>
            <person name="Tsui H.-C.T."/>
            <person name="Winkler M.E."/>
        </authorList>
    </citation>
    <scope>NUCLEOTIDE SEQUENCE</scope>
</reference>
<organism evidence="1">
    <name type="scientific">marine metagenome</name>
    <dbReference type="NCBI Taxonomy" id="408172"/>
    <lineage>
        <taxon>unclassified sequences</taxon>
        <taxon>metagenomes</taxon>
        <taxon>ecological metagenomes</taxon>
    </lineage>
</organism>
<proteinExistence type="predicted"/>
<accession>A0A382QWQ0</accession>
<protein>
    <submittedName>
        <fullName evidence="1">Uncharacterized protein</fullName>
    </submittedName>
</protein>
<sequence length="195" mass="20705">MFVMLGFGLMVQTVQAADITQAPDMKTSESGTATGPKYNARFVISPYAQVVPNSSYTFIGISHPSLATAHTSIGVAVEVLDMTTVPNNSSGRAAVFTVDAGSTHRVFVVNQGHATINSSNPLFTDTLTHLITTPDSDQFGNIKVTSIGTVPTYYTSASQRPGDYRDAGNALSRWDNVAQLSMWGVVYQSSNGAGF</sequence>